<dbReference type="InterPro" id="IPR013106">
    <property type="entry name" value="Ig_V-set"/>
</dbReference>
<dbReference type="AlphaFoldDB" id="A0A8C1YB59"/>
<keyword evidence="2" id="KW-1133">Transmembrane helix</keyword>
<dbReference type="SMART" id="SM00408">
    <property type="entry name" value="IGc2"/>
    <property type="match status" value="2"/>
</dbReference>
<dbReference type="Gene3D" id="2.60.40.10">
    <property type="entry name" value="Immunoglobulins"/>
    <property type="match status" value="3"/>
</dbReference>
<dbReference type="InterPro" id="IPR013151">
    <property type="entry name" value="Immunoglobulin_dom"/>
</dbReference>
<feature type="domain" description="Ig-like" evidence="4">
    <location>
        <begin position="225"/>
        <end position="303"/>
    </location>
</feature>
<dbReference type="InterPro" id="IPR003598">
    <property type="entry name" value="Ig_sub2"/>
</dbReference>
<feature type="domain" description="Ig-like" evidence="4">
    <location>
        <begin position="124"/>
        <end position="222"/>
    </location>
</feature>
<proteinExistence type="predicted"/>
<feature type="transmembrane region" description="Helical" evidence="2">
    <location>
        <begin position="309"/>
        <end position="330"/>
    </location>
</feature>
<dbReference type="SUPFAM" id="SSF48726">
    <property type="entry name" value="Immunoglobulin"/>
    <property type="match status" value="3"/>
</dbReference>
<keyword evidence="3" id="KW-0732">Signal</keyword>
<dbReference type="PANTHER" id="PTHR46013">
    <property type="entry name" value="VASCULAR CELL ADHESION MOLECULE 1"/>
    <property type="match status" value="1"/>
</dbReference>
<evidence type="ECO:0000313" key="5">
    <source>
        <dbReference type="Ensembl" id="ENSCCRP00015092278.1"/>
    </source>
</evidence>
<dbReference type="PANTHER" id="PTHR46013:SF4">
    <property type="entry name" value="B-CELL RECEPTOR CD22-RELATED"/>
    <property type="match status" value="1"/>
</dbReference>
<accession>A0A8C1YB59</accession>
<dbReference type="SMART" id="SM00409">
    <property type="entry name" value="IG"/>
    <property type="match status" value="3"/>
</dbReference>
<dbReference type="InterPro" id="IPR036179">
    <property type="entry name" value="Ig-like_dom_sf"/>
</dbReference>
<evidence type="ECO:0000256" key="2">
    <source>
        <dbReference type="SAM" id="Phobius"/>
    </source>
</evidence>
<name>A0A8C1YB59_CYPCA</name>
<evidence type="ECO:0000256" key="3">
    <source>
        <dbReference type="SAM" id="SignalP"/>
    </source>
</evidence>
<dbReference type="Pfam" id="PF07686">
    <property type="entry name" value="V-set"/>
    <property type="match status" value="1"/>
</dbReference>
<feature type="chain" id="PRO_5034412879" description="Ig-like domain-containing protein" evidence="3">
    <location>
        <begin position="23"/>
        <end position="358"/>
    </location>
</feature>
<dbReference type="InterPro" id="IPR013783">
    <property type="entry name" value="Ig-like_fold"/>
</dbReference>
<feature type="signal peptide" evidence="3">
    <location>
        <begin position="1"/>
        <end position="22"/>
    </location>
</feature>
<dbReference type="Pfam" id="PF13895">
    <property type="entry name" value="Ig_2"/>
    <property type="match status" value="1"/>
</dbReference>
<organism evidence="5 6">
    <name type="scientific">Cyprinus carpio</name>
    <name type="common">Common carp</name>
    <dbReference type="NCBI Taxonomy" id="7962"/>
    <lineage>
        <taxon>Eukaryota</taxon>
        <taxon>Metazoa</taxon>
        <taxon>Chordata</taxon>
        <taxon>Craniata</taxon>
        <taxon>Vertebrata</taxon>
        <taxon>Euteleostomi</taxon>
        <taxon>Actinopterygii</taxon>
        <taxon>Neopterygii</taxon>
        <taxon>Teleostei</taxon>
        <taxon>Ostariophysi</taxon>
        <taxon>Cypriniformes</taxon>
        <taxon>Cyprinidae</taxon>
        <taxon>Cyprininae</taxon>
        <taxon>Cyprinus</taxon>
    </lineage>
</organism>
<dbReference type="Pfam" id="PF00047">
    <property type="entry name" value="ig"/>
    <property type="match status" value="1"/>
</dbReference>
<evidence type="ECO:0000259" key="4">
    <source>
        <dbReference type="PROSITE" id="PS50835"/>
    </source>
</evidence>
<dbReference type="Ensembl" id="ENSCCRT00015095239.1">
    <property type="protein sequence ID" value="ENSCCRP00015092278.1"/>
    <property type="gene ID" value="ENSCCRG00015037193.1"/>
</dbReference>
<evidence type="ECO:0000256" key="1">
    <source>
        <dbReference type="ARBA" id="ARBA00023319"/>
    </source>
</evidence>
<sequence>MSLITAPPLPLLFLLMIPGIYGQYVGGQWGVIYSPSHICALQGSTVTMSCTFTYPYGYQIKKVFWTKTNVKNSDEEFPALSEDPEYSQRLQYLGDKQQRCTIRLSHVTQKDSRMYYFRFTTDKPDKKWIGISGVTLTVTDLQVEAPERVTEGHNVSLTCKSSCTLTDRATFIWYRNSQPLTERRDRNNQLLLQSVRREDAGRYSCALHGHSYISPAAHLSVTYPPRNVSVSITGSGVIVEGDSVTLVCSSDSNPPALNFSWFKENQSSAVGSGQSFSALQSGRFYCEAHNQHGSQRSDSVTVTVKGPLVILHISVGVICGAAVIITMLIWRSRMKKRKNTLETQVRKMSFVINSLINK</sequence>
<keyword evidence="2" id="KW-0812">Transmembrane</keyword>
<keyword evidence="2" id="KW-0472">Membrane</keyword>
<dbReference type="InterPro" id="IPR003599">
    <property type="entry name" value="Ig_sub"/>
</dbReference>
<protein>
    <recommendedName>
        <fullName evidence="4">Ig-like domain-containing protein</fullName>
    </recommendedName>
</protein>
<keyword evidence="1" id="KW-0393">Immunoglobulin domain</keyword>
<evidence type="ECO:0000313" key="6">
    <source>
        <dbReference type="Proteomes" id="UP000694700"/>
    </source>
</evidence>
<dbReference type="Proteomes" id="UP000694700">
    <property type="component" value="Unplaced"/>
</dbReference>
<dbReference type="InterPro" id="IPR007110">
    <property type="entry name" value="Ig-like_dom"/>
</dbReference>
<dbReference type="PROSITE" id="PS50835">
    <property type="entry name" value="IG_LIKE"/>
    <property type="match status" value="2"/>
</dbReference>
<reference evidence="5" key="1">
    <citation type="submission" date="2025-08" db="UniProtKB">
        <authorList>
            <consortium name="Ensembl"/>
        </authorList>
    </citation>
    <scope>IDENTIFICATION</scope>
</reference>